<accession>A0A2P2E921</accession>
<dbReference type="PANTHER" id="PTHR31435">
    <property type="entry name" value="PROTEIN NATD1"/>
    <property type="match status" value="1"/>
</dbReference>
<feature type="domain" description="N-acetyltransferase" evidence="1">
    <location>
        <begin position="11"/>
        <end position="101"/>
    </location>
</feature>
<dbReference type="EMBL" id="BFBR01000003">
    <property type="protein sequence ID" value="GBF57560.1"/>
    <property type="molecule type" value="Genomic_DNA"/>
</dbReference>
<dbReference type="Pfam" id="PF14542">
    <property type="entry name" value="Acetyltransf_CG"/>
    <property type="match status" value="1"/>
</dbReference>
<protein>
    <recommendedName>
        <fullName evidence="1">N-acetyltransferase domain-containing protein</fullName>
    </recommendedName>
</protein>
<gene>
    <name evidence="2" type="ORF">PbB2_01227</name>
</gene>
<dbReference type="InterPro" id="IPR045057">
    <property type="entry name" value="Gcn5-rel_NAT"/>
</dbReference>
<sequence>MSPPAQPVYEDLGAGRARLVLVAHLARQTGLCTITWFDRADGVRVIDHTFVPSALNGQGLAGQLTQAALDQARADRMRVVAHCSYVAAWIKRHLEYQDLLCD</sequence>
<dbReference type="AlphaFoldDB" id="A0A2P2E921"/>
<dbReference type="RefSeq" id="WP_108984438.1">
    <property type="nucleotide sequence ID" value="NZ_BFBR01000003.1"/>
</dbReference>
<dbReference type="InterPro" id="IPR016181">
    <property type="entry name" value="Acyl_CoA_acyltransferase"/>
</dbReference>
<dbReference type="PANTHER" id="PTHR31435:SF9">
    <property type="entry name" value="PROTEIN NATD1"/>
    <property type="match status" value="1"/>
</dbReference>
<evidence type="ECO:0000259" key="1">
    <source>
        <dbReference type="PROSITE" id="PS51729"/>
    </source>
</evidence>
<reference evidence="2 3" key="1">
    <citation type="journal article" date="2018" name="Genome Announc.">
        <title>Draft Genome Sequence of "Candidatus Phycosocius bacilliformis," an Alphaproteobacterial Ectosymbiont of the Hydrocarbon-Producing Green Alga Botryococcus braunii.</title>
        <authorList>
            <person name="Tanabe Y."/>
            <person name="Yamaguchi H."/>
            <person name="Watanabe M.M."/>
        </authorList>
    </citation>
    <scope>NUCLEOTIDE SEQUENCE [LARGE SCALE GENOMIC DNA]</scope>
    <source>
        <strain evidence="2 3">BOTRYCO-2</strain>
    </source>
</reference>
<name>A0A2P2E921_9PROT</name>
<dbReference type="SUPFAM" id="SSF55729">
    <property type="entry name" value="Acyl-CoA N-acyltransferases (Nat)"/>
    <property type="match status" value="1"/>
</dbReference>
<dbReference type="Proteomes" id="UP000245086">
    <property type="component" value="Unassembled WGS sequence"/>
</dbReference>
<evidence type="ECO:0000313" key="2">
    <source>
        <dbReference type="EMBL" id="GBF57560.1"/>
    </source>
</evidence>
<keyword evidence="3" id="KW-1185">Reference proteome</keyword>
<organism evidence="2 3">
    <name type="scientific">Candidatus Phycosocius bacilliformis</name>
    <dbReference type="NCBI Taxonomy" id="1445552"/>
    <lineage>
        <taxon>Bacteria</taxon>
        <taxon>Pseudomonadati</taxon>
        <taxon>Pseudomonadota</taxon>
        <taxon>Alphaproteobacteria</taxon>
        <taxon>Caulobacterales</taxon>
        <taxon>Caulobacterales incertae sedis</taxon>
        <taxon>Candidatus Phycosocius</taxon>
    </lineage>
</organism>
<evidence type="ECO:0000313" key="3">
    <source>
        <dbReference type="Proteomes" id="UP000245086"/>
    </source>
</evidence>
<dbReference type="Gene3D" id="3.40.630.30">
    <property type="match status" value="1"/>
</dbReference>
<dbReference type="OrthoDB" id="9800945at2"/>
<dbReference type="PROSITE" id="PS51729">
    <property type="entry name" value="GNAT_YJDJ"/>
    <property type="match status" value="1"/>
</dbReference>
<comment type="caution">
    <text evidence="2">The sequence shown here is derived from an EMBL/GenBank/DDBJ whole genome shotgun (WGS) entry which is preliminary data.</text>
</comment>
<dbReference type="InterPro" id="IPR031165">
    <property type="entry name" value="GNAT_YJDJ"/>
</dbReference>
<proteinExistence type="predicted"/>